<dbReference type="InterPro" id="IPR050109">
    <property type="entry name" value="HTH-type_TetR-like_transc_reg"/>
</dbReference>
<dbReference type="PROSITE" id="PS01081">
    <property type="entry name" value="HTH_TETR_1"/>
    <property type="match status" value="1"/>
</dbReference>
<dbReference type="PROSITE" id="PS50977">
    <property type="entry name" value="HTH_TETR_2"/>
    <property type="match status" value="1"/>
</dbReference>
<evidence type="ECO:0000256" key="2">
    <source>
        <dbReference type="ARBA" id="ARBA00023125"/>
    </source>
</evidence>
<evidence type="ECO:0000313" key="7">
    <source>
        <dbReference type="Proteomes" id="UP000468901"/>
    </source>
</evidence>
<dbReference type="Gene3D" id="1.10.10.60">
    <property type="entry name" value="Homeodomain-like"/>
    <property type="match status" value="1"/>
</dbReference>
<dbReference type="InterPro" id="IPR023772">
    <property type="entry name" value="DNA-bd_HTH_TetR-type_CS"/>
</dbReference>
<accession>A0A6N6VGD4</accession>
<gene>
    <name evidence="6" type="ORF">F2P47_09865</name>
</gene>
<reference evidence="6 7" key="1">
    <citation type="submission" date="2019-09" db="EMBL/GenBank/DDBJ databases">
        <title>Parvibaculum sedimenti sp. nov., isolated from sediment.</title>
        <authorList>
            <person name="Wang Y."/>
        </authorList>
    </citation>
    <scope>NUCLEOTIDE SEQUENCE [LARGE SCALE GENOMIC DNA]</scope>
    <source>
        <strain evidence="6 7">HXT-9</strain>
    </source>
</reference>
<feature type="DNA-binding region" description="H-T-H motif" evidence="4">
    <location>
        <begin position="39"/>
        <end position="58"/>
    </location>
</feature>
<dbReference type="SUPFAM" id="SSF48498">
    <property type="entry name" value="Tetracyclin repressor-like, C-terminal domain"/>
    <property type="match status" value="1"/>
</dbReference>
<dbReference type="EMBL" id="WESC01000008">
    <property type="protein sequence ID" value="KAB7739814.1"/>
    <property type="molecule type" value="Genomic_DNA"/>
</dbReference>
<keyword evidence="1" id="KW-0805">Transcription regulation</keyword>
<evidence type="ECO:0000256" key="1">
    <source>
        <dbReference type="ARBA" id="ARBA00023015"/>
    </source>
</evidence>
<evidence type="ECO:0000256" key="4">
    <source>
        <dbReference type="PROSITE-ProRule" id="PRU00335"/>
    </source>
</evidence>
<dbReference type="GO" id="GO:0003700">
    <property type="term" value="F:DNA-binding transcription factor activity"/>
    <property type="evidence" value="ECO:0007669"/>
    <property type="project" value="TreeGrafter"/>
</dbReference>
<dbReference type="InterPro" id="IPR001647">
    <property type="entry name" value="HTH_TetR"/>
</dbReference>
<name>A0A6N6VGD4_9HYPH</name>
<dbReference type="GO" id="GO:0000976">
    <property type="term" value="F:transcription cis-regulatory region binding"/>
    <property type="evidence" value="ECO:0007669"/>
    <property type="project" value="TreeGrafter"/>
</dbReference>
<dbReference type="InterPro" id="IPR009057">
    <property type="entry name" value="Homeodomain-like_sf"/>
</dbReference>
<evidence type="ECO:0000259" key="5">
    <source>
        <dbReference type="PROSITE" id="PS50977"/>
    </source>
</evidence>
<feature type="domain" description="HTH tetR-type" evidence="5">
    <location>
        <begin position="16"/>
        <end position="76"/>
    </location>
</feature>
<keyword evidence="3" id="KW-0804">Transcription</keyword>
<dbReference type="FunFam" id="1.10.10.60:FF:000141">
    <property type="entry name" value="TetR family transcriptional regulator"/>
    <property type="match status" value="1"/>
</dbReference>
<dbReference type="AlphaFoldDB" id="A0A6N6VGD4"/>
<organism evidence="6 7">
    <name type="scientific">Parvibaculum sedimenti</name>
    <dbReference type="NCBI Taxonomy" id="2608632"/>
    <lineage>
        <taxon>Bacteria</taxon>
        <taxon>Pseudomonadati</taxon>
        <taxon>Pseudomonadota</taxon>
        <taxon>Alphaproteobacteria</taxon>
        <taxon>Hyphomicrobiales</taxon>
        <taxon>Parvibaculaceae</taxon>
        <taxon>Parvibaculum</taxon>
    </lineage>
</organism>
<dbReference type="Proteomes" id="UP000468901">
    <property type="component" value="Unassembled WGS sequence"/>
</dbReference>
<dbReference type="InterPro" id="IPR036271">
    <property type="entry name" value="Tet_transcr_reg_TetR-rel_C_sf"/>
</dbReference>
<protein>
    <submittedName>
        <fullName evidence="6">TetR family transcriptional regulator</fullName>
    </submittedName>
</protein>
<evidence type="ECO:0000313" key="6">
    <source>
        <dbReference type="EMBL" id="KAB7739814.1"/>
    </source>
</evidence>
<dbReference type="PANTHER" id="PTHR30055">
    <property type="entry name" value="HTH-TYPE TRANSCRIPTIONAL REGULATOR RUTR"/>
    <property type="match status" value="1"/>
</dbReference>
<keyword evidence="7" id="KW-1185">Reference proteome</keyword>
<dbReference type="Pfam" id="PF00440">
    <property type="entry name" value="TetR_N"/>
    <property type="match status" value="1"/>
</dbReference>
<evidence type="ECO:0000256" key="3">
    <source>
        <dbReference type="ARBA" id="ARBA00023163"/>
    </source>
</evidence>
<sequence>MAARVKEDMGVKAGGADKHALILDAALNLFRHYGFRRTSMEDIARAANVAKGTLYLYFKSKDELFEALARRLAELIEANLKAVAARDLDTEPKILALFDAKLGFLYRWVLSSPHAAELIDSKAQLSATIFESVDRDFRASIAKVLRDGIRRGELDAKSAGFSVESAAETLIAAAYGAESGAGSEANFQDRLARIVRLCLRGLKKSA</sequence>
<dbReference type="Gene3D" id="1.10.357.10">
    <property type="entry name" value="Tetracycline Repressor, domain 2"/>
    <property type="match status" value="1"/>
</dbReference>
<dbReference type="SUPFAM" id="SSF46689">
    <property type="entry name" value="Homeodomain-like"/>
    <property type="match status" value="1"/>
</dbReference>
<keyword evidence="2 4" id="KW-0238">DNA-binding</keyword>
<dbReference type="PANTHER" id="PTHR30055:SF234">
    <property type="entry name" value="HTH-TYPE TRANSCRIPTIONAL REGULATOR BETI"/>
    <property type="match status" value="1"/>
</dbReference>
<dbReference type="PRINTS" id="PR00455">
    <property type="entry name" value="HTHTETR"/>
</dbReference>
<proteinExistence type="predicted"/>
<comment type="caution">
    <text evidence="6">The sequence shown here is derived from an EMBL/GenBank/DDBJ whole genome shotgun (WGS) entry which is preliminary data.</text>
</comment>